<dbReference type="AlphaFoldDB" id="C8PFU9"/>
<name>C8PFU9_9BACT</name>
<protein>
    <submittedName>
        <fullName evidence="1">Uncharacterized protein</fullName>
    </submittedName>
</protein>
<reference evidence="1 2" key="1">
    <citation type="submission" date="2009-07" db="EMBL/GenBank/DDBJ databases">
        <authorList>
            <person name="Madupu R."/>
            <person name="Sebastian Y."/>
            <person name="Durkin A.S."/>
            <person name="Torralba M."/>
            <person name="Methe B."/>
            <person name="Sutton G.G."/>
            <person name="Strausberg R.L."/>
            <person name="Nelson K.E."/>
        </authorList>
    </citation>
    <scope>NUCLEOTIDE SEQUENCE [LARGE SCALE GENOMIC DNA]</scope>
    <source>
        <strain evidence="1 2">RM3268</strain>
    </source>
</reference>
<sequence length="43" mass="5092">MSRFEIPSCFKTLPRRPEILRDGLNEILRREILCGGIFIFQIL</sequence>
<evidence type="ECO:0000313" key="2">
    <source>
        <dbReference type="Proteomes" id="UP000005709"/>
    </source>
</evidence>
<proteinExistence type="predicted"/>
<accession>C8PFU9</accession>
<evidence type="ECO:0000313" key="1">
    <source>
        <dbReference type="EMBL" id="EEV17987.1"/>
    </source>
</evidence>
<dbReference type="EMBL" id="ACYG01000019">
    <property type="protein sequence ID" value="EEV17987.1"/>
    <property type="molecule type" value="Genomic_DNA"/>
</dbReference>
<dbReference type="Proteomes" id="UP000005709">
    <property type="component" value="Unassembled WGS sequence"/>
</dbReference>
<keyword evidence="2" id="KW-1185">Reference proteome</keyword>
<organism evidence="1 2">
    <name type="scientific">Campylobacter gracilis RM3268</name>
    <dbReference type="NCBI Taxonomy" id="553220"/>
    <lineage>
        <taxon>Bacteria</taxon>
        <taxon>Pseudomonadati</taxon>
        <taxon>Campylobacterota</taxon>
        <taxon>Epsilonproteobacteria</taxon>
        <taxon>Campylobacterales</taxon>
        <taxon>Campylobacteraceae</taxon>
        <taxon>Campylobacter</taxon>
    </lineage>
</organism>
<gene>
    <name evidence="1" type="ORF">CAMGR0001_0741</name>
</gene>
<comment type="caution">
    <text evidence="1">The sequence shown here is derived from an EMBL/GenBank/DDBJ whole genome shotgun (WGS) entry which is preliminary data.</text>
</comment>